<evidence type="ECO:0000256" key="6">
    <source>
        <dbReference type="ARBA" id="ARBA00023212"/>
    </source>
</evidence>
<dbReference type="OMA" id="CAMASYL"/>
<evidence type="ECO:0000256" key="4">
    <source>
        <dbReference type="ARBA" id="ARBA00022737"/>
    </source>
</evidence>
<reference evidence="11 12" key="1">
    <citation type="journal article" date="2008" name="Nature">
        <title>The Trichoplax genome and the nature of placozoans.</title>
        <authorList>
            <person name="Srivastava M."/>
            <person name="Begovic E."/>
            <person name="Chapman J."/>
            <person name="Putnam N.H."/>
            <person name="Hellsten U."/>
            <person name="Kawashima T."/>
            <person name="Kuo A."/>
            <person name="Mitros T."/>
            <person name="Salamov A."/>
            <person name="Carpenter M.L."/>
            <person name="Signorovitch A.Y."/>
            <person name="Moreno M.A."/>
            <person name="Kamm K."/>
            <person name="Grimwood J."/>
            <person name="Schmutz J."/>
            <person name="Shapiro H."/>
            <person name="Grigoriev I.V."/>
            <person name="Buss L.W."/>
            <person name="Schierwater B."/>
            <person name="Dellaporta S.L."/>
            <person name="Rokhsar D.S."/>
        </authorList>
    </citation>
    <scope>NUCLEOTIDE SEQUENCE [LARGE SCALE GENOMIC DNA]</scope>
    <source>
        <strain evidence="11 12">Grell-BS-1999</strain>
    </source>
</reference>
<dbReference type="STRING" id="10228.B3RYV3"/>
<organism evidence="11 12">
    <name type="scientific">Trichoplax adhaerens</name>
    <name type="common">Trichoplax reptans</name>
    <dbReference type="NCBI Taxonomy" id="10228"/>
    <lineage>
        <taxon>Eukaryota</taxon>
        <taxon>Metazoa</taxon>
        <taxon>Placozoa</taxon>
        <taxon>Uniplacotomia</taxon>
        <taxon>Trichoplacea</taxon>
        <taxon>Trichoplacidae</taxon>
        <taxon>Trichoplax</taxon>
    </lineage>
</organism>
<gene>
    <name evidence="11" type="ORF">TRIADDRAFT_57227</name>
</gene>
<dbReference type="GO" id="GO:0005876">
    <property type="term" value="C:spindle microtubule"/>
    <property type="evidence" value="ECO:0000318"/>
    <property type="project" value="GO_Central"/>
</dbReference>
<dbReference type="Proteomes" id="UP000009022">
    <property type="component" value="Unassembled WGS sequence"/>
</dbReference>
<feature type="compositionally biased region" description="Basic and acidic residues" evidence="9">
    <location>
        <begin position="119"/>
        <end position="131"/>
    </location>
</feature>
<keyword evidence="5" id="KW-0802">TPR repeat</keyword>
<dbReference type="InParanoid" id="B3RYV3"/>
<evidence type="ECO:0000256" key="10">
    <source>
        <dbReference type="SAM" id="Phobius"/>
    </source>
</evidence>
<protein>
    <recommendedName>
        <fullName evidence="7">Regulator of microtubule dynamics protein 1</fullName>
    </recommendedName>
    <alternativeName>
        <fullName evidence="8">Protein FAM82B</fullName>
    </alternativeName>
</protein>
<keyword evidence="3" id="KW-0963">Cytoplasm</keyword>
<dbReference type="InterPro" id="IPR049039">
    <property type="entry name" value="RMD1-3_a_helical_rpt"/>
</dbReference>
<dbReference type="PANTHER" id="PTHR16056">
    <property type="entry name" value="REGULATOR OF MICROTUBULE DYNAMICS PROTEIN"/>
    <property type="match status" value="1"/>
</dbReference>
<evidence type="ECO:0000256" key="2">
    <source>
        <dbReference type="ARBA" id="ARBA00011375"/>
    </source>
</evidence>
<comment type="subcellular location">
    <subcellularLocation>
        <location evidence="1">Cytoplasm</location>
        <location evidence="1">Cytoskeleton</location>
    </subcellularLocation>
</comment>
<evidence type="ECO:0000313" key="12">
    <source>
        <dbReference type="Proteomes" id="UP000009022"/>
    </source>
</evidence>
<dbReference type="GO" id="GO:0005739">
    <property type="term" value="C:mitochondrion"/>
    <property type="evidence" value="ECO:0000318"/>
    <property type="project" value="GO_Central"/>
</dbReference>
<evidence type="ECO:0000256" key="1">
    <source>
        <dbReference type="ARBA" id="ARBA00004245"/>
    </source>
</evidence>
<dbReference type="GeneID" id="6754831"/>
<keyword evidence="12" id="KW-1185">Reference proteome</keyword>
<evidence type="ECO:0000256" key="5">
    <source>
        <dbReference type="ARBA" id="ARBA00022803"/>
    </source>
</evidence>
<keyword evidence="10" id="KW-0472">Membrane</keyword>
<dbReference type="HOGENOM" id="CLU_613002_0_0_1"/>
<name>B3RYV3_TRIAD</name>
<dbReference type="GO" id="GO:0005737">
    <property type="term" value="C:cytoplasm"/>
    <property type="evidence" value="ECO:0000318"/>
    <property type="project" value="GO_Central"/>
</dbReference>
<evidence type="ECO:0000313" key="11">
    <source>
        <dbReference type="EMBL" id="EDV23734.1"/>
    </source>
</evidence>
<dbReference type="OrthoDB" id="69711at2759"/>
<feature type="transmembrane region" description="Helical" evidence="10">
    <location>
        <begin position="17"/>
        <end position="38"/>
    </location>
</feature>
<dbReference type="CTD" id="6754831"/>
<keyword evidence="4" id="KW-0677">Repeat</keyword>
<keyword evidence="6" id="KW-0206">Cytoskeleton</keyword>
<dbReference type="KEGG" id="tad:TRIADDRAFT_57227"/>
<dbReference type="FunCoup" id="B3RYV3">
    <property type="interactions" value="1107"/>
</dbReference>
<feature type="region of interest" description="Disordered" evidence="9">
    <location>
        <begin position="119"/>
        <end position="147"/>
    </location>
</feature>
<dbReference type="Pfam" id="PF21033">
    <property type="entry name" value="RMD1-3"/>
    <property type="match status" value="1"/>
</dbReference>
<keyword evidence="10" id="KW-0812">Transmembrane</keyword>
<dbReference type="Gene3D" id="1.25.40.10">
    <property type="entry name" value="Tetratricopeptide repeat domain"/>
    <property type="match status" value="1"/>
</dbReference>
<evidence type="ECO:0000256" key="8">
    <source>
        <dbReference type="ARBA" id="ARBA00041958"/>
    </source>
</evidence>
<evidence type="ECO:0000256" key="9">
    <source>
        <dbReference type="SAM" id="MobiDB-lite"/>
    </source>
</evidence>
<dbReference type="eggNOG" id="ENOG502QS2U">
    <property type="taxonomic scope" value="Eukaryota"/>
</dbReference>
<dbReference type="GO" id="GO:0008017">
    <property type="term" value="F:microtubule binding"/>
    <property type="evidence" value="ECO:0000318"/>
    <property type="project" value="GO_Central"/>
</dbReference>
<dbReference type="GO" id="GO:0097431">
    <property type="term" value="C:mitotic spindle pole"/>
    <property type="evidence" value="ECO:0000318"/>
    <property type="project" value="GO_Central"/>
</dbReference>
<dbReference type="SUPFAM" id="SSF48452">
    <property type="entry name" value="TPR-like"/>
    <property type="match status" value="1"/>
</dbReference>
<comment type="subunit">
    <text evidence="2">Interacts with microtubules.</text>
</comment>
<sequence length="447" mass="51348">MAWISIPLHDDSYVGKLSIAASVFLAMGIGSYSLYYLLRRRKIKTSEIEKKSIDNDIKSDGLVVCIHELNQAISNLRYVRLEHQENGSKNDEKSQQLIVCIDRLASQVDQLRQSLENLQEKKDTTTGRRDSIASSQSSDNFFDASVEDDDDDAYNSGIDRFLSCESLESIPNRQSRSDTSINLDESSALAERTSYLAIVKNILYDCFKLLRYVDQLHRNYDPKSRRKALDKLKSIYGKYQENVQVLWRYARAHLELCEYVDKDEAKTLTYSALDIAKKVLSINDSCSEGHKWYGIALGAIISYEGNKKKIELGFEFKVEMDRAIELNPEDHEVMGYIGRWCYECASLSWYEKKAARLIYGDLPSATISEAREYLIKADGMQPGYSKNTRLYVGKCYLYDKDYRNARHWLLQAKEVATITSQASLNSNYFVTCDREAEKEIEKLLLQC</sequence>
<evidence type="ECO:0000256" key="3">
    <source>
        <dbReference type="ARBA" id="ARBA00022490"/>
    </source>
</evidence>
<evidence type="ECO:0000256" key="7">
    <source>
        <dbReference type="ARBA" id="ARBA00039966"/>
    </source>
</evidence>
<proteinExistence type="predicted"/>
<dbReference type="PANTHER" id="PTHR16056:SF16">
    <property type="entry name" value="REGULATOR OF MICROTUBULE DYNAMICS PROTEIN 1"/>
    <property type="match status" value="1"/>
</dbReference>
<dbReference type="InterPro" id="IPR011990">
    <property type="entry name" value="TPR-like_helical_dom_sf"/>
</dbReference>
<dbReference type="RefSeq" id="XP_002113260.1">
    <property type="nucleotide sequence ID" value="XM_002113224.1"/>
</dbReference>
<dbReference type="PhylomeDB" id="B3RYV3"/>
<dbReference type="EMBL" id="DS985246">
    <property type="protein sequence ID" value="EDV23734.1"/>
    <property type="molecule type" value="Genomic_DNA"/>
</dbReference>
<keyword evidence="10" id="KW-1133">Transmembrane helix</keyword>
<dbReference type="AlphaFoldDB" id="B3RYV3"/>
<accession>B3RYV3</accession>